<protein>
    <submittedName>
        <fullName evidence="4">Thiamine pyrophosphate-binding protein</fullName>
    </submittedName>
</protein>
<reference evidence="4 5" key="1">
    <citation type="journal article" date="2020" name="Nature">
        <title>Isolation of an archaeon at the prokaryote-eukaryote interface.</title>
        <authorList>
            <person name="Imachi H."/>
            <person name="Nobu M.K."/>
            <person name="Nakahara N."/>
            <person name="Morono Y."/>
            <person name="Ogawara M."/>
            <person name="Takaki Y."/>
            <person name="Takano Y."/>
            <person name="Uematsu K."/>
            <person name="Ikuta T."/>
            <person name="Ito M."/>
            <person name="Matsui Y."/>
            <person name="Miyazaki M."/>
            <person name="Murata K."/>
            <person name="Saito Y."/>
            <person name="Sakai S."/>
            <person name="Song C."/>
            <person name="Tasumi E."/>
            <person name="Yamanaka Y."/>
            <person name="Yamaguchi T."/>
            <person name="Kamagata Y."/>
            <person name="Tamaki H."/>
            <person name="Takai K."/>
        </authorList>
    </citation>
    <scope>NUCLEOTIDE SEQUENCE [LARGE SCALE GENOMIC DNA]</scope>
    <source>
        <strain evidence="4 5">MK-D1</strain>
    </source>
</reference>
<dbReference type="GO" id="GO:0009099">
    <property type="term" value="P:L-valine biosynthetic process"/>
    <property type="evidence" value="ECO:0007669"/>
    <property type="project" value="TreeGrafter"/>
</dbReference>
<organism evidence="4 5">
    <name type="scientific">Promethearchaeum syntrophicum</name>
    <dbReference type="NCBI Taxonomy" id="2594042"/>
    <lineage>
        <taxon>Archaea</taxon>
        <taxon>Promethearchaeati</taxon>
        <taxon>Promethearchaeota</taxon>
        <taxon>Promethearchaeia</taxon>
        <taxon>Promethearchaeales</taxon>
        <taxon>Promethearchaeaceae</taxon>
        <taxon>Promethearchaeum</taxon>
    </lineage>
</organism>
<dbReference type="GO" id="GO:0009097">
    <property type="term" value="P:isoleucine biosynthetic process"/>
    <property type="evidence" value="ECO:0007669"/>
    <property type="project" value="TreeGrafter"/>
</dbReference>
<keyword evidence="2 3" id="KW-0786">Thiamine pyrophosphate</keyword>
<dbReference type="Gene3D" id="3.40.50.970">
    <property type="match status" value="2"/>
</dbReference>
<comment type="similarity">
    <text evidence="1 3">Belongs to the TPP enzyme family.</text>
</comment>
<gene>
    <name evidence="4" type="ORF">DSAG12_02017</name>
</gene>
<dbReference type="InterPro" id="IPR029061">
    <property type="entry name" value="THDP-binding"/>
</dbReference>
<dbReference type="SUPFAM" id="SSF52518">
    <property type="entry name" value="Thiamin diphosphate-binding fold (THDP-binding)"/>
    <property type="match status" value="2"/>
</dbReference>
<dbReference type="GO" id="GO:0050660">
    <property type="term" value="F:flavin adenine dinucleotide binding"/>
    <property type="evidence" value="ECO:0007669"/>
    <property type="project" value="TreeGrafter"/>
</dbReference>
<dbReference type="Proteomes" id="UP000321408">
    <property type="component" value="Chromosome"/>
</dbReference>
<dbReference type="InterPro" id="IPR011766">
    <property type="entry name" value="TPP_enzyme_TPP-bd"/>
</dbReference>
<dbReference type="Pfam" id="PF00205">
    <property type="entry name" value="TPP_enzyme_M"/>
    <property type="match status" value="1"/>
</dbReference>
<dbReference type="PANTHER" id="PTHR18968">
    <property type="entry name" value="THIAMINE PYROPHOSPHATE ENZYMES"/>
    <property type="match status" value="1"/>
</dbReference>
<evidence type="ECO:0000256" key="3">
    <source>
        <dbReference type="RuleBase" id="RU362132"/>
    </source>
</evidence>
<dbReference type="Gene3D" id="3.40.50.1220">
    <property type="entry name" value="TPP-binding domain"/>
    <property type="match status" value="1"/>
</dbReference>
<dbReference type="GO" id="GO:0044272">
    <property type="term" value="P:sulfur compound biosynthetic process"/>
    <property type="evidence" value="ECO:0007669"/>
    <property type="project" value="UniProtKB-ARBA"/>
</dbReference>
<reference evidence="4 5" key="2">
    <citation type="journal article" date="2024" name="Int. J. Syst. Evol. Microbiol.">
        <title>Promethearchaeum syntrophicum gen. nov., sp. nov., an anaerobic, obligately syntrophic archaeon, the first isolate of the lineage 'Asgard' archaea, and proposal of the new archaeal phylum Promethearchaeota phyl. nov. and kingdom Promethearchaeati regn. nov.</title>
        <authorList>
            <person name="Imachi H."/>
            <person name="Nobu M.K."/>
            <person name="Kato S."/>
            <person name="Takaki Y."/>
            <person name="Miyazaki M."/>
            <person name="Miyata M."/>
            <person name="Ogawara M."/>
            <person name="Saito Y."/>
            <person name="Sakai S."/>
            <person name="Tahara Y.O."/>
            <person name="Takano Y."/>
            <person name="Tasumi E."/>
            <person name="Uematsu K."/>
            <person name="Yoshimura T."/>
            <person name="Itoh T."/>
            <person name="Ohkuma M."/>
            <person name="Takai K."/>
        </authorList>
    </citation>
    <scope>NUCLEOTIDE SEQUENCE [LARGE SCALE GENOMIC DNA]</scope>
    <source>
        <strain evidence="4 5">MK-D1</strain>
    </source>
</reference>
<dbReference type="InterPro" id="IPR012001">
    <property type="entry name" value="Thiamin_PyroP_enz_TPP-bd_dom"/>
</dbReference>
<dbReference type="AlphaFoldDB" id="A0A5B9DBG4"/>
<dbReference type="KEGG" id="psyt:DSAG12_02017"/>
<dbReference type="GO" id="GO:0003984">
    <property type="term" value="F:acetolactate synthase activity"/>
    <property type="evidence" value="ECO:0007669"/>
    <property type="project" value="TreeGrafter"/>
</dbReference>
<proteinExistence type="inferred from homology"/>
<dbReference type="Pfam" id="PF02775">
    <property type="entry name" value="TPP_enzyme_C"/>
    <property type="match status" value="1"/>
</dbReference>
<evidence type="ECO:0000256" key="1">
    <source>
        <dbReference type="ARBA" id="ARBA00007812"/>
    </source>
</evidence>
<dbReference type="InterPro" id="IPR045229">
    <property type="entry name" value="TPP_enz"/>
</dbReference>
<evidence type="ECO:0000256" key="2">
    <source>
        <dbReference type="ARBA" id="ARBA00023052"/>
    </source>
</evidence>
<dbReference type="FunFam" id="3.40.50.970:FF:000007">
    <property type="entry name" value="Acetolactate synthase"/>
    <property type="match status" value="1"/>
</dbReference>
<dbReference type="SUPFAM" id="SSF52467">
    <property type="entry name" value="DHS-like NAD/FAD-binding domain"/>
    <property type="match status" value="1"/>
</dbReference>
<dbReference type="GO" id="GO:0030976">
    <property type="term" value="F:thiamine pyrophosphate binding"/>
    <property type="evidence" value="ECO:0007669"/>
    <property type="project" value="InterPro"/>
</dbReference>
<keyword evidence="5" id="KW-1185">Reference proteome</keyword>
<name>A0A5B9DBG4_9ARCH</name>
<dbReference type="CDD" id="cd07035">
    <property type="entry name" value="TPP_PYR_POX_like"/>
    <property type="match status" value="1"/>
</dbReference>
<dbReference type="CDD" id="cd00568">
    <property type="entry name" value="TPP_enzymes"/>
    <property type="match status" value="1"/>
</dbReference>
<dbReference type="EMBL" id="CP042905">
    <property type="protein sequence ID" value="QEE16187.2"/>
    <property type="molecule type" value="Genomic_DNA"/>
</dbReference>
<dbReference type="InterPro" id="IPR029035">
    <property type="entry name" value="DHS-like_NAD/FAD-binding_dom"/>
</dbReference>
<dbReference type="Pfam" id="PF02776">
    <property type="entry name" value="TPP_enzyme_N"/>
    <property type="match status" value="1"/>
</dbReference>
<dbReference type="InterPro" id="IPR012000">
    <property type="entry name" value="Thiamin_PyroP_enz_cen_dom"/>
</dbReference>
<dbReference type="GO" id="GO:0005948">
    <property type="term" value="C:acetolactate synthase complex"/>
    <property type="evidence" value="ECO:0007669"/>
    <property type="project" value="TreeGrafter"/>
</dbReference>
<sequence length="611" mass="67959">MTIHSNTLRTGGQIIVDYLIAEKIPYVFGIPGHGCLGLTDAFYTRKDKIKVIQPKQEMAGVHMAVGYYRVTGKPLVVFTSIGPGAINTAIGLADAYVDSMPVLVITGDTHVHMRGVGVLQEIERKKDSNLPDILKPIVKRQFEVANVNQLPKIMQRAFNIMLTGRKGPVHIDLPMDIQCVQSDLALPSPLKRKTMAIQRGDFNLIKDAAKMLTRALRPLIWIGGGVISSNAEREIIKLAEFIGAPVLTTMMAKDAFPNNHPLYGWATGSKGTKCGIELSKNADVVIALGTRFADESTCSYKKGVAWNFGTDEKDTRLIHVDIDAHEIGKNYPVDIGIIGDAKSVLIDLLSELNQNYEKMDYQNAEYFKEIQTLRSNWKIFLEKWADPKQEPVMISCVLKEVRSFLDRDAIIVTSSGNVQAQMIQEIEFYEPHTCITAGGFSTMGYTLPAAIGAKLGKPNKQVVGLVGDGDFMMTMQELHTAKQLGLNIVIVILNNSGWFAITDLQRAVYGKERGYATEFRDSEGKVYTPNFTDIAKGFGCWSKRISKNDEIQETLKEAFNQSGPAVIEIITNRSPNHSGSPAWGWWDVPIPTYLEQKRKKYDQDILDEDVR</sequence>
<accession>A0A5B9DBG4</accession>
<dbReference type="GO" id="GO:0000287">
    <property type="term" value="F:magnesium ion binding"/>
    <property type="evidence" value="ECO:0007669"/>
    <property type="project" value="InterPro"/>
</dbReference>
<evidence type="ECO:0000313" key="5">
    <source>
        <dbReference type="Proteomes" id="UP000321408"/>
    </source>
</evidence>
<dbReference type="PANTHER" id="PTHR18968:SF13">
    <property type="entry name" value="ACETOLACTATE SYNTHASE CATALYTIC SUBUNIT, MITOCHONDRIAL"/>
    <property type="match status" value="1"/>
</dbReference>
<evidence type="ECO:0000313" key="4">
    <source>
        <dbReference type="EMBL" id="QEE16187.2"/>
    </source>
</evidence>